<dbReference type="AlphaFoldDB" id="A0A1G7PH04"/>
<feature type="domain" description="AMP-binding enzyme C-terminal" evidence="1">
    <location>
        <begin position="2"/>
        <end position="56"/>
    </location>
</feature>
<dbReference type="STRING" id="218672.SAMN04489759_103330"/>
<dbReference type="Proteomes" id="UP000199399">
    <property type="component" value="Unassembled WGS sequence"/>
</dbReference>
<sequence>MVGRVHSDWGEEVVAFVVGDAPEAELDALCLAQIARFKRPKTYLRLAELPKNNYGKVLKTALRERL</sequence>
<accession>A0A1G7PH04</accession>
<reference evidence="3" key="1">
    <citation type="submission" date="2016-10" db="EMBL/GenBank/DDBJ databases">
        <authorList>
            <person name="Varghese N."/>
            <person name="Submissions S."/>
        </authorList>
    </citation>
    <scope>NUCLEOTIDE SEQUENCE [LARGE SCALE GENOMIC DNA]</scope>
    <source>
        <strain evidence="3">DSM 16477</strain>
    </source>
</reference>
<dbReference type="EMBL" id="FNBP01000003">
    <property type="protein sequence ID" value="SDF85551.1"/>
    <property type="molecule type" value="Genomic_DNA"/>
</dbReference>
<dbReference type="InterPro" id="IPR045851">
    <property type="entry name" value="AMP-bd_C_sf"/>
</dbReference>
<evidence type="ECO:0000313" key="2">
    <source>
        <dbReference type="EMBL" id="SDF85551.1"/>
    </source>
</evidence>
<dbReference type="InterPro" id="IPR025110">
    <property type="entry name" value="AMP-bd_C"/>
</dbReference>
<gene>
    <name evidence="2" type="ORF">SAMN04489759_103330</name>
</gene>
<name>A0A1G7PH04_9RHOB</name>
<protein>
    <submittedName>
        <fullName evidence="2">AMP-binding enzyme C-terminal domain-containing protein</fullName>
    </submittedName>
</protein>
<proteinExistence type="predicted"/>
<dbReference type="Gene3D" id="3.30.300.30">
    <property type="match status" value="1"/>
</dbReference>
<evidence type="ECO:0000313" key="3">
    <source>
        <dbReference type="Proteomes" id="UP000199399"/>
    </source>
</evidence>
<dbReference type="Pfam" id="PF13193">
    <property type="entry name" value="AMP-binding_C"/>
    <property type="match status" value="1"/>
</dbReference>
<dbReference type="SUPFAM" id="SSF56801">
    <property type="entry name" value="Acetyl-CoA synthetase-like"/>
    <property type="match status" value="1"/>
</dbReference>
<organism evidence="2 3">
    <name type="scientific">Sulfitobacter delicatus</name>
    <dbReference type="NCBI Taxonomy" id="218672"/>
    <lineage>
        <taxon>Bacteria</taxon>
        <taxon>Pseudomonadati</taxon>
        <taxon>Pseudomonadota</taxon>
        <taxon>Alphaproteobacteria</taxon>
        <taxon>Rhodobacterales</taxon>
        <taxon>Roseobacteraceae</taxon>
        <taxon>Sulfitobacter</taxon>
    </lineage>
</organism>
<keyword evidence="3" id="KW-1185">Reference proteome</keyword>
<evidence type="ECO:0000259" key="1">
    <source>
        <dbReference type="Pfam" id="PF13193"/>
    </source>
</evidence>